<gene>
    <name evidence="9" type="ORF">FB567DRAFT_556148</name>
</gene>
<feature type="region of interest" description="Disordered" evidence="6">
    <location>
        <begin position="311"/>
        <end position="339"/>
    </location>
</feature>
<dbReference type="OrthoDB" id="5413793at2759"/>
<keyword evidence="4 7" id="KW-0472">Membrane</keyword>
<comment type="caution">
    <text evidence="9">The sequence shown here is derived from an EMBL/GenBank/DDBJ whole genome shotgun (WGS) entry which is preliminary data.</text>
</comment>
<feature type="transmembrane region" description="Helical" evidence="7">
    <location>
        <begin position="231"/>
        <end position="253"/>
    </location>
</feature>
<dbReference type="GO" id="GO:0016020">
    <property type="term" value="C:membrane"/>
    <property type="evidence" value="ECO:0007669"/>
    <property type="project" value="UniProtKB-SubCell"/>
</dbReference>
<evidence type="ECO:0000256" key="6">
    <source>
        <dbReference type="SAM" id="MobiDB-lite"/>
    </source>
</evidence>
<organism evidence="9 10">
    <name type="scientific">Paraphoma chrysanthemicola</name>
    <dbReference type="NCBI Taxonomy" id="798071"/>
    <lineage>
        <taxon>Eukaryota</taxon>
        <taxon>Fungi</taxon>
        <taxon>Dikarya</taxon>
        <taxon>Ascomycota</taxon>
        <taxon>Pezizomycotina</taxon>
        <taxon>Dothideomycetes</taxon>
        <taxon>Pleosporomycetidae</taxon>
        <taxon>Pleosporales</taxon>
        <taxon>Pleosporineae</taxon>
        <taxon>Phaeosphaeriaceae</taxon>
        <taxon>Paraphoma</taxon>
    </lineage>
</organism>
<dbReference type="PANTHER" id="PTHR33048:SF131">
    <property type="entry name" value="INTEGRAL MEMBRANE PROTEIN"/>
    <property type="match status" value="1"/>
</dbReference>
<feature type="transmembrane region" description="Helical" evidence="7">
    <location>
        <begin position="197"/>
        <end position="219"/>
    </location>
</feature>
<dbReference type="AlphaFoldDB" id="A0A8K0RIS4"/>
<feature type="transmembrane region" description="Helical" evidence="7">
    <location>
        <begin position="39"/>
        <end position="60"/>
    </location>
</feature>
<dbReference type="Pfam" id="PF20684">
    <property type="entry name" value="Fung_rhodopsin"/>
    <property type="match status" value="1"/>
</dbReference>
<keyword evidence="2 7" id="KW-0812">Transmembrane</keyword>
<dbReference type="PANTHER" id="PTHR33048">
    <property type="entry name" value="PTH11-LIKE INTEGRAL MEMBRANE PROTEIN (AFU_ORTHOLOGUE AFUA_5G11245)"/>
    <property type="match status" value="1"/>
</dbReference>
<evidence type="ECO:0000256" key="3">
    <source>
        <dbReference type="ARBA" id="ARBA00022989"/>
    </source>
</evidence>
<evidence type="ECO:0000256" key="1">
    <source>
        <dbReference type="ARBA" id="ARBA00004141"/>
    </source>
</evidence>
<comment type="similarity">
    <text evidence="5">Belongs to the SAT4 family.</text>
</comment>
<feature type="domain" description="Rhodopsin" evidence="8">
    <location>
        <begin position="26"/>
        <end position="260"/>
    </location>
</feature>
<keyword evidence="10" id="KW-1185">Reference proteome</keyword>
<feature type="transmembrane region" description="Helical" evidence="7">
    <location>
        <begin position="6"/>
        <end position="27"/>
    </location>
</feature>
<evidence type="ECO:0000256" key="4">
    <source>
        <dbReference type="ARBA" id="ARBA00023136"/>
    </source>
</evidence>
<evidence type="ECO:0000313" key="9">
    <source>
        <dbReference type="EMBL" id="KAH7094602.1"/>
    </source>
</evidence>
<dbReference type="PROSITE" id="PS51257">
    <property type="entry name" value="PROKAR_LIPOPROTEIN"/>
    <property type="match status" value="1"/>
</dbReference>
<evidence type="ECO:0000313" key="10">
    <source>
        <dbReference type="Proteomes" id="UP000813461"/>
    </source>
</evidence>
<name>A0A8K0RIS4_9PLEO</name>
<protein>
    <recommendedName>
        <fullName evidence="8">Rhodopsin domain-containing protein</fullName>
    </recommendedName>
</protein>
<dbReference type="EMBL" id="JAGMVJ010000001">
    <property type="protein sequence ID" value="KAH7094602.1"/>
    <property type="molecule type" value="Genomic_DNA"/>
</dbReference>
<feature type="transmembrane region" description="Helical" evidence="7">
    <location>
        <begin position="120"/>
        <end position="140"/>
    </location>
</feature>
<dbReference type="InterPro" id="IPR049326">
    <property type="entry name" value="Rhodopsin_dom_fungi"/>
</dbReference>
<dbReference type="InterPro" id="IPR052337">
    <property type="entry name" value="SAT4-like"/>
</dbReference>
<evidence type="ECO:0000259" key="8">
    <source>
        <dbReference type="Pfam" id="PF20684"/>
    </source>
</evidence>
<accession>A0A8K0RIS4</accession>
<keyword evidence="3 7" id="KW-1133">Transmembrane helix</keyword>
<reference evidence="9" key="1">
    <citation type="journal article" date="2021" name="Nat. Commun.">
        <title>Genetic determinants of endophytism in the Arabidopsis root mycobiome.</title>
        <authorList>
            <person name="Mesny F."/>
            <person name="Miyauchi S."/>
            <person name="Thiergart T."/>
            <person name="Pickel B."/>
            <person name="Atanasova L."/>
            <person name="Karlsson M."/>
            <person name="Huettel B."/>
            <person name="Barry K.W."/>
            <person name="Haridas S."/>
            <person name="Chen C."/>
            <person name="Bauer D."/>
            <person name="Andreopoulos W."/>
            <person name="Pangilinan J."/>
            <person name="LaButti K."/>
            <person name="Riley R."/>
            <person name="Lipzen A."/>
            <person name="Clum A."/>
            <person name="Drula E."/>
            <person name="Henrissat B."/>
            <person name="Kohler A."/>
            <person name="Grigoriev I.V."/>
            <person name="Martin F.M."/>
            <person name="Hacquard S."/>
        </authorList>
    </citation>
    <scope>NUCLEOTIDE SEQUENCE</scope>
    <source>
        <strain evidence="9">MPI-SDFR-AT-0120</strain>
    </source>
</reference>
<sequence>MGDLRPAILATNAVLVVLSMAAIACRLGRRAFLVGSFSWHDALITLAAVSATIFSILQMVSTKFGVGLPHVEVAKSQMSTIYKLVMASRVFYFVCNWAVKHSLLLFYATLTIDHYPRLSINIMHFLAFAFGTTCVLVTILQCSPVQKMWNEDIPGHCINMDDFNYFNSSFMLANDLILYAMPLVFTWKLHVSRPQRVAVNVLFALGGLVLAASGARIYFVHAQAIDPDFTYRYAMTMMCAVIENHLAIIVACAPSIKVMLLHVCPSLEEKFEKLVSKGSKSEGSDNISIPTIGLVVGDEGWDGNRSWWESKGSKRGRAMSERTITSASSKSKASTTAGRKWWRAPSSWEVDRTNVQPVDSELR</sequence>
<feature type="transmembrane region" description="Helical" evidence="7">
    <location>
        <begin position="165"/>
        <end position="185"/>
    </location>
</feature>
<dbReference type="Proteomes" id="UP000813461">
    <property type="component" value="Unassembled WGS sequence"/>
</dbReference>
<proteinExistence type="inferred from homology"/>
<evidence type="ECO:0000256" key="2">
    <source>
        <dbReference type="ARBA" id="ARBA00022692"/>
    </source>
</evidence>
<comment type="subcellular location">
    <subcellularLocation>
        <location evidence="1">Membrane</location>
        <topology evidence="1">Multi-pass membrane protein</topology>
    </subcellularLocation>
</comment>
<evidence type="ECO:0000256" key="7">
    <source>
        <dbReference type="SAM" id="Phobius"/>
    </source>
</evidence>
<feature type="compositionally biased region" description="Low complexity" evidence="6">
    <location>
        <begin position="325"/>
        <end position="337"/>
    </location>
</feature>
<evidence type="ECO:0000256" key="5">
    <source>
        <dbReference type="ARBA" id="ARBA00038359"/>
    </source>
</evidence>